<gene>
    <name evidence="2" type="ORF">ACFOLH_17590</name>
</gene>
<dbReference type="RefSeq" id="WP_340292552.1">
    <property type="nucleotide sequence ID" value="NZ_JBBEOI010000075.1"/>
</dbReference>
<evidence type="ECO:0000256" key="1">
    <source>
        <dbReference type="SAM" id="MobiDB-lite"/>
    </source>
</evidence>
<reference evidence="3" key="1">
    <citation type="journal article" date="2019" name="Int. J. Syst. Evol. Microbiol.">
        <title>The Global Catalogue of Microorganisms (GCM) 10K type strain sequencing project: providing services to taxonomists for standard genome sequencing and annotation.</title>
        <authorList>
            <consortium name="The Broad Institute Genomics Platform"/>
            <consortium name="The Broad Institute Genome Sequencing Center for Infectious Disease"/>
            <person name="Wu L."/>
            <person name="Ma J."/>
        </authorList>
    </citation>
    <scope>NUCLEOTIDE SEQUENCE [LARGE SCALE GENOMIC DNA]</scope>
    <source>
        <strain evidence="3">NCAIM B.02333</strain>
    </source>
</reference>
<keyword evidence="3" id="KW-1185">Reference proteome</keyword>
<protein>
    <submittedName>
        <fullName evidence="2">DUF3046 domain-containing protein</fullName>
    </submittedName>
</protein>
<dbReference type="InterPro" id="IPR021408">
    <property type="entry name" value="DUF3046"/>
</dbReference>
<accession>A0ABV7WMD6</accession>
<name>A0ABV7WMD6_9MICO</name>
<feature type="compositionally biased region" description="Basic and acidic residues" evidence="1">
    <location>
        <begin position="70"/>
        <end position="79"/>
    </location>
</feature>
<comment type="caution">
    <text evidence="2">The sequence shown here is derived from an EMBL/GenBank/DDBJ whole genome shotgun (WGS) entry which is preliminary data.</text>
</comment>
<evidence type="ECO:0000313" key="3">
    <source>
        <dbReference type="Proteomes" id="UP001595685"/>
    </source>
</evidence>
<dbReference type="Pfam" id="PF11248">
    <property type="entry name" value="DUF3046"/>
    <property type="match status" value="1"/>
</dbReference>
<evidence type="ECO:0000313" key="2">
    <source>
        <dbReference type="EMBL" id="MFC3690162.1"/>
    </source>
</evidence>
<dbReference type="Proteomes" id="UP001595685">
    <property type="component" value="Unassembled WGS sequence"/>
</dbReference>
<feature type="region of interest" description="Disordered" evidence="1">
    <location>
        <begin position="60"/>
        <end position="79"/>
    </location>
</feature>
<proteinExistence type="predicted"/>
<organism evidence="2 3">
    <name type="scientific">Aquipuribacter hungaricus</name>
    <dbReference type="NCBI Taxonomy" id="545624"/>
    <lineage>
        <taxon>Bacteria</taxon>
        <taxon>Bacillati</taxon>
        <taxon>Actinomycetota</taxon>
        <taxon>Actinomycetes</taxon>
        <taxon>Micrococcales</taxon>
        <taxon>Intrasporangiaceae</taxon>
        <taxon>Aquipuribacter</taxon>
    </lineage>
</organism>
<sequence>MRTSEFRTLAHEEFGRALADTLVADLVLAPLDATAAQALEAGTDPRTVWTALCEAMDVPPERRLGRDRRSRSDRVAGAR</sequence>
<dbReference type="EMBL" id="JBHRWW010000017">
    <property type="protein sequence ID" value="MFC3690162.1"/>
    <property type="molecule type" value="Genomic_DNA"/>
</dbReference>